<dbReference type="InterPro" id="IPR050708">
    <property type="entry name" value="T6SS_VgrG/RHS"/>
</dbReference>
<dbReference type="Gene3D" id="2.180.10.10">
    <property type="entry name" value="RHS repeat-associated core"/>
    <property type="match status" value="1"/>
</dbReference>
<keyword evidence="3" id="KW-0843">Virulence</keyword>
<sequence length="2726" mass="299670">MSSWNPWRGEQPAGSSTNNAAPGSSTSRGPLFTTSSLNPSSAISLEPPQLSVPKAGGALSSLGEKYDVNPSLGTGSFAVPIPTTQTLRGNTVPNLSLSYNSGSGNSIFGYGWDVGIGAITRKTDDGVPQYNDNDTFILSGAEDLVPLLTYDTATSSWIDPGATPATVDGIAYQVHRFRPRTEGTFTSIERWTPDQLGSNGTYWRVLSASNETNLYGSTIESRIFDPEEPSRIFSWLLCEVRDATGNIMVIDYKREDSSGLDLDSLPLHERNRSIEKRTANLYPKSIKYGNRVSTLSTRPHTTEELDNPWLFEVAFDYGEHDANRPTSSGDGTWSLRSDPFSTYKCGFEIRTYRLCRRILLFHHFPQEEIGRDCLVKSMNLNYGTVDPDSHLGARCATVLTSLEIGSYKQTAAASGRYDMKTSPPIDFRYTTTGTNFKVQDLDPLSLEDMPMPGSGTPYLFVDLYGDGMPGILFEVNAPSTSSPIWFFKRGLGRGKYATAEKLANKPFGPSLASVGPSNFEFSQLLDINGDGLPEMVSIHGNFSGFSRTRTFSADGIPPTPPLSDVSSFSGTEDNWDPFVEFDSVPQIDWNSPHVCFADLTGNGTSDILCSDERGFHWYRSVEERGFVLGESAIILPHDEEEGPRHVFTNTDTKTAVLLADMTGGGLTDIVRIRNGETCYWPNLGYGRFGPKVSMSNSPKFDRDDTWDPNRIRLADIDGTGTADVIYFGGEEAGGVLIFYNESGNSLSTPVPIPSLPAISNDLLSDIQIADVLGTGTACIAWFSSHALSQGHRSFKFVDLNGGVKPFLLSSIINNLGAETHLEYTSSAWFCSDDRLARKPWHTILPFPVQVVSRVTRLDNVGHTHFSSCYAYHHGFYDGTKGQREIRGFALVEQWDTESFDILINGTEAVNITNQASHVPPVHTKTWFHVGAWLGSRGGIDSRFLTGEYWDSPLLPAAVLPEAVSTPNGITIPHALSASELREASRALRGSVLRTEVYSIDGSANSANPYIISENRFAVDLLQPSLREPAPHAVFMPRGIESVTVDLDRAHSSDDARIRHQATLKTDYFGNSLTDIDIVYGRRSQHQDSSILDAEGKLWQQKSFSVLNQCRYTNSIGMEISSTSISPVRQLPKLFDQQVFQLHNIVRPSPRLLFSLSDLGAMVDASRLLPELPFSDAEGTTQPQRNVLHRLLSRSRVEFRSNDLKSVLPFGTVESLGILSQSYTQLFTDELLQKVFIADGLLSSSELESKLLNEGQTVRLQGNDGWWAPSSSSFFTPTSEIDELVFARDHFFLPHRFVSPFDTNRPSSTVRYDQYDLLVLETEDSMGNRVSAGVRDLLRNGEPLDALSMDYRVMAPTTIMDPNGNMTKTGYDVFAVPSVVATMGKPNMQHPNLDSSEGDSIHNMPADLDDSTVRDFFRDPSKSGLAHTLLGTATSCVVYDQLRYSRSPDPGSPPSQHRLPGVMATITRDTHASESHAQRPNLQISLMYSDGVDRTIQTKTLVDDGSVKDDDPSTFVTPRWITSGWTIFDNKGNIVRKYEPFFSGTADFEFGATKGVASTTFYDPLSRPVLVLSPDHSWSKVVVGNWSSESWDANDTVGIPDPRNDPDVGHYFRRLTAFGDSVDDPSPLFWPIWATRRLSGALGMEEQRAAQKSLVHANTPGTSHIDAAGRVFASSTVNRTQRTGGSVETEQLMVRQYMDIQGNPYKILNANAITVQTSISDMASRALKVSNMDSGRRWSLLAIDNQPIVSFNERGDCLESYYDAARRPLQSRLVDHAHGLASGQLVLKIEYGEGRNDAVSNNLKGQTIRVYDQTGVVVSEAYDFKGNPLSIYRQFSKEYKSNIDWGASPGPVLLPTKYRTVTKFDALNRATEVELLNTTTVKPRYSQAGNIISISARLEGNALFKEYVTNVKHNARGQRLEVQYGNGTTTKCSYDPLTFRLHNITSIRDPTIFPGDDPTPSQPGWSGRFIQNLSYVYDCVGNVCSVTDAAQQRIYFDGAIVDASQSFIYDALYRLVEASGREHQSAGYDARDAVLSQLQHPNNGLAMRRYTETYNYDKANNILAVQHASGASGSITRQYTYGETSTLDLNQKNNRLSSVVRGGVRDSFSYDSHGNMTSLPQLERMEWDFGDRLKATARQRVRNGNSPETTYYTYGASGERARKVTESFAAQGTTPSIQSQRIYVGCLEIYEEFPSSVTVIDDSQPRSKRSMLIKLTDAEQGLAHIERDLDTGATSTRYQLTNHVGSVAIELDDASNIVSYEEYSPFGSTTYQGHASVDIPRKRYRYTGRERDEESGLCYHSARYYLPWIGRWASIDPGGLQDGLNVYCYCQNSPVVLIDPGGGQSVGNDDIVEYNIHSDEAFKGESFPDEERTPRETVEREANKNGIGVAGAMHWRGQTAVFEHIWKISPGHPADDEFVGYDVDDVIEVTATPPEDGTGGQSSDGDAQDGAEGADGTSPADAAETNGGGEQPWYVPGAGSVGSNLYNIGNFISRTIYQSRIKEVSDLAVNLIDDAMSRRDYGAAMRSIKLAVKFRNLARSMVRTHLSNVGRIFSEWADATKPLSELARKYSFDELESELASSKPWKGVRPPKVELGEWARRIARASGRSVQAVKRLYDGSFKFSARGAAVSIGKWVGPAMAAVGAYNAIDAIRNAPPGMRGRVAAHEAGAFLGGLAATILFDLALAGVVVSGGWAVLGVMALGAVLGAAGSYFGGKLGDKVASWRGW</sequence>
<dbReference type="PANTHER" id="PTHR32305">
    <property type="match status" value="1"/>
</dbReference>
<name>A0A9P9I6R8_9PLEO</name>
<dbReference type="InterPro" id="IPR022045">
    <property type="entry name" value="TcdB_toxin_mid/N"/>
</dbReference>
<feature type="transmembrane region" description="Helical" evidence="5">
    <location>
        <begin position="2693"/>
        <end position="2714"/>
    </location>
</feature>
<feature type="compositionally biased region" description="Basic and acidic residues" evidence="4">
    <location>
        <begin position="2368"/>
        <end position="2382"/>
    </location>
</feature>
<dbReference type="InterPro" id="IPR003284">
    <property type="entry name" value="Sal_SpvB"/>
</dbReference>
<evidence type="ECO:0000256" key="3">
    <source>
        <dbReference type="ARBA" id="ARBA00023026"/>
    </source>
</evidence>
<keyword evidence="5" id="KW-1133">Transmembrane helix</keyword>
<dbReference type="EMBL" id="JAGMWT010000034">
    <property type="protein sequence ID" value="KAH7109097.1"/>
    <property type="molecule type" value="Genomic_DNA"/>
</dbReference>
<feature type="region of interest" description="Disordered" evidence="4">
    <location>
        <begin position="1"/>
        <end position="50"/>
    </location>
</feature>
<feature type="compositionally biased region" description="Polar residues" evidence="4">
    <location>
        <begin position="13"/>
        <end position="43"/>
    </location>
</feature>
<evidence type="ECO:0000259" key="6">
    <source>
        <dbReference type="Pfam" id="PF12255"/>
    </source>
</evidence>
<dbReference type="PANTHER" id="PTHR32305:SF15">
    <property type="entry name" value="PROTEIN RHSA-RELATED"/>
    <property type="match status" value="1"/>
</dbReference>
<keyword evidence="2" id="KW-0964">Secreted</keyword>
<dbReference type="PRINTS" id="PR01341">
    <property type="entry name" value="SALSPVBPROT"/>
</dbReference>
<proteinExistence type="predicted"/>
<dbReference type="OrthoDB" id="5426877at2759"/>
<feature type="region of interest" description="Disordered" evidence="4">
    <location>
        <begin position="2429"/>
        <end position="2473"/>
    </location>
</feature>
<dbReference type="Proteomes" id="UP000700596">
    <property type="component" value="Unassembled WGS sequence"/>
</dbReference>
<dbReference type="InterPro" id="IPR028994">
    <property type="entry name" value="Integrin_alpha_N"/>
</dbReference>
<evidence type="ECO:0000256" key="5">
    <source>
        <dbReference type="SAM" id="Phobius"/>
    </source>
</evidence>
<comment type="caution">
    <text evidence="8">The sequence shown here is derived from an EMBL/GenBank/DDBJ whole genome shotgun (WGS) entry which is preliminary data.</text>
</comment>
<protein>
    <submittedName>
        <fullName evidence="8">Insecticidal toxin complex protein</fullName>
    </submittedName>
</protein>
<feature type="domain" description="Insecticide toxin TcdB middle/C-terminal" evidence="6">
    <location>
        <begin position="983"/>
        <end position="1103"/>
    </location>
</feature>
<comment type="subcellular location">
    <subcellularLocation>
        <location evidence="1">Secreted</location>
    </subcellularLocation>
</comment>
<dbReference type="InterPro" id="IPR022385">
    <property type="entry name" value="Rhs_assc_core"/>
</dbReference>
<feature type="transmembrane region" description="Helical" evidence="5">
    <location>
        <begin position="2669"/>
        <end position="2687"/>
    </location>
</feature>
<feature type="compositionally biased region" description="Low complexity" evidence="4">
    <location>
        <begin position="2442"/>
        <end position="2455"/>
    </location>
</feature>
<feature type="region of interest" description="Disordered" evidence="4">
    <location>
        <begin position="2363"/>
        <end position="2385"/>
    </location>
</feature>
<organism evidence="8 9">
    <name type="scientific">Dendryphion nanum</name>
    <dbReference type="NCBI Taxonomy" id="256645"/>
    <lineage>
        <taxon>Eukaryota</taxon>
        <taxon>Fungi</taxon>
        <taxon>Dikarya</taxon>
        <taxon>Ascomycota</taxon>
        <taxon>Pezizomycotina</taxon>
        <taxon>Dothideomycetes</taxon>
        <taxon>Pleosporomycetidae</taxon>
        <taxon>Pleosporales</taxon>
        <taxon>Torulaceae</taxon>
        <taxon>Dendryphion</taxon>
    </lineage>
</organism>
<evidence type="ECO:0000313" key="9">
    <source>
        <dbReference type="Proteomes" id="UP000700596"/>
    </source>
</evidence>
<dbReference type="Pfam" id="PF03534">
    <property type="entry name" value="SpvB"/>
    <property type="match status" value="1"/>
</dbReference>
<dbReference type="Pfam" id="PF12255">
    <property type="entry name" value="TcdB_toxin_midC"/>
    <property type="match status" value="1"/>
</dbReference>
<evidence type="ECO:0000256" key="1">
    <source>
        <dbReference type="ARBA" id="ARBA00004613"/>
    </source>
</evidence>
<dbReference type="GO" id="GO:0005576">
    <property type="term" value="C:extracellular region"/>
    <property type="evidence" value="ECO:0007669"/>
    <property type="project" value="UniProtKB-SubCell"/>
</dbReference>
<dbReference type="NCBIfam" id="TIGR03696">
    <property type="entry name" value="Rhs_assc_core"/>
    <property type="match status" value="1"/>
</dbReference>
<reference evidence="8" key="1">
    <citation type="journal article" date="2021" name="Nat. Commun.">
        <title>Genetic determinants of endophytism in the Arabidopsis root mycobiome.</title>
        <authorList>
            <person name="Mesny F."/>
            <person name="Miyauchi S."/>
            <person name="Thiergart T."/>
            <person name="Pickel B."/>
            <person name="Atanasova L."/>
            <person name="Karlsson M."/>
            <person name="Huettel B."/>
            <person name="Barry K.W."/>
            <person name="Haridas S."/>
            <person name="Chen C."/>
            <person name="Bauer D."/>
            <person name="Andreopoulos W."/>
            <person name="Pangilinan J."/>
            <person name="LaButti K."/>
            <person name="Riley R."/>
            <person name="Lipzen A."/>
            <person name="Clum A."/>
            <person name="Drula E."/>
            <person name="Henrissat B."/>
            <person name="Kohler A."/>
            <person name="Grigoriev I.V."/>
            <person name="Martin F.M."/>
            <person name="Hacquard S."/>
        </authorList>
    </citation>
    <scope>NUCLEOTIDE SEQUENCE</scope>
    <source>
        <strain evidence="8">MPI-CAGE-CH-0243</strain>
    </source>
</reference>
<evidence type="ECO:0000313" key="8">
    <source>
        <dbReference type="EMBL" id="KAH7109097.1"/>
    </source>
</evidence>
<evidence type="ECO:0000256" key="4">
    <source>
        <dbReference type="SAM" id="MobiDB-lite"/>
    </source>
</evidence>
<dbReference type="InterPro" id="IPR022044">
    <property type="entry name" value="TcdB_toxin_mid/C"/>
</dbReference>
<keyword evidence="5" id="KW-0472">Membrane</keyword>
<dbReference type="GO" id="GO:0005737">
    <property type="term" value="C:cytoplasm"/>
    <property type="evidence" value="ECO:0007669"/>
    <property type="project" value="InterPro"/>
</dbReference>
<feature type="domain" description="Insecticide toxin TcdB middle/N-terminal" evidence="7">
    <location>
        <begin position="766"/>
        <end position="898"/>
    </location>
</feature>
<keyword evidence="9" id="KW-1185">Reference proteome</keyword>
<dbReference type="Pfam" id="PF12256">
    <property type="entry name" value="TcdB_toxin_midN"/>
    <property type="match status" value="1"/>
</dbReference>
<dbReference type="SUPFAM" id="SSF69318">
    <property type="entry name" value="Integrin alpha N-terminal domain"/>
    <property type="match status" value="1"/>
</dbReference>
<gene>
    <name evidence="8" type="ORF">B0J11DRAFT_620491</name>
</gene>
<feature type="transmembrane region" description="Helical" evidence="5">
    <location>
        <begin position="2631"/>
        <end position="2648"/>
    </location>
</feature>
<keyword evidence="5" id="KW-0812">Transmembrane</keyword>
<evidence type="ECO:0000259" key="7">
    <source>
        <dbReference type="Pfam" id="PF12256"/>
    </source>
</evidence>
<evidence type="ECO:0000256" key="2">
    <source>
        <dbReference type="ARBA" id="ARBA00022525"/>
    </source>
</evidence>
<accession>A0A9P9I6R8</accession>